<accession>A0A0D0BHT4</accession>
<evidence type="ECO:0000313" key="2">
    <source>
        <dbReference type="Proteomes" id="UP000053593"/>
    </source>
</evidence>
<sequence length="60" mass="6746">MITRIEAIQNWYGSVTHQMNHVRVSSTALLSSCLLYVDGRLSSYNPPRVSPLSSLLFSTF</sequence>
<evidence type="ECO:0000313" key="1">
    <source>
        <dbReference type="EMBL" id="KIK54351.1"/>
    </source>
</evidence>
<reference evidence="1 2" key="1">
    <citation type="submission" date="2014-04" db="EMBL/GenBank/DDBJ databases">
        <title>Evolutionary Origins and Diversification of the Mycorrhizal Mutualists.</title>
        <authorList>
            <consortium name="DOE Joint Genome Institute"/>
            <consortium name="Mycorrhizal Genomics Consortium"/>
            <person name="Kohler A."/>
            <person name="Kuo A."/>
            <person name="Nagy L.G."/>
            <person name="Floudas D."/>
            <person name="Copeland A."/>
            <person name="Barry K.W."/>
            <person name="Cichocki N."/>
            <person name="Veneault-Fourrey C."/>
            <person name="LaButti K."/>
            <person name="Lindquist E.A."/>
            <person name="Lipzen A."/>
            <person name="Lundell T."/>
            <person name="Morin E."/>
            <person name="Murat C."/>
            <person name="Riley R."/>
            <person name="Ohm R."/>
            <person name="Sun H."/>
            <person name="Tunlid A."/>
            <person name="Henrissat B."/>
            <person name="Grigoriev I.V."/>
            <person name="Hibbett D.S."/>
            <person name="Martin F."/>
        </authorList>
    </citation>
    <scope>NUCLEOTIDE SEQUENCE [LARGE SCALE GENOMIC DNA]</scope>
    <source>
        <strain evidence="1 2">FD-317 M1</strain>
    </source>
</reference>
<proteinExistence type="predicted"/>
<gene>
    <name evidence="1" type="ORF">GYMLUDRAFT_48727</name>
</gene>
<dbReference type="HOGENOM" id="CLU_2941976_0_0_1"/>
<dbReference type="EMBL" id="KN834816">
    <property type="protein sequence ID" value="KIK54351.1"/>
    <property type="molecule type" value="Genomic_DNA"/>
</dbReference>
<keyword evidence="2" id="KW-1185">Reference proteome</keyword>
<dbReference type="Proteomes" id="UP000053593">
    <property type="component" value="Unassembled WGS sequence"/>
</dbReference>
<name>A0A0D0BHT4_9AGAR</name>
<dbReference type="AlphaFoldDB" id="A0A0D0BHT4"/>
<organism evidence="1 2">
    <name type="scientific">Collybiopsis luxurians FD-317 M1</name>
    <dbReference type="NCBI Taxonomy" id="944289"/>
    <lineage>
        <taxon>Eukaryota</taxon>
        <taxon>Fungi</taxon>
        <taxon>Dikarya</taxon>
        <taxon>Basidiomycota</taxon>
        <taxon>Agaricomycotina</taxon>
        <taxon>Agaricomycetes</taxon>
        <taxon>Agaricomycetidae</taxon>
        <taxon>Agaricales</taxon>
        <taxon>Marasmiineae</taxon>
        <taxon>Omphalotaceae</taxon>
        <taxon>Collybiopsis</taxon>
        <taxon>Collybiopsis luxurians</taxon>
    </lineage>
</organism>
<protein>
    <submittedName>
        <fullName evidence="1">Uncharacterized protein</fullName>
    </submittedName>
</protein>